<evidence type="ECO:0000313" key="2">
    <source>
        <dbReference type="EMBL" id="KLJ05454.1"/>
    </source>
</evidence>
<accession>A0A0H1B1Z9</accession>
<gene>
    <name evidence="2" type="ORF">EMPG_11033</name>
</gene>
<sequence length="382" mass="42145">MGSGLNANFTPDATIKAHTHGDEPIHSSQYREVFQFPYGRHHYNNADLPQPDGSPIPWEAHNFGVEPNSMTANYGSFSTMPQLSNGMHQMSNGMPQMSNDGLIESSYPISFPINELFDHTYRRSQIPPRSWMAPSNPTSPPMAEWLNNTGNAMSSFSQTALPLYLSSDMIDLGNHATSTGEIAQAGHPHSAATDRDRSTPCRIGSRHTTSVISKAEPQPRQTGGPFVEFVFNASSGEPLTGKASRKRRRTRAEKQKTAEIRRLGGACGECRKKHRKCSPEHHQRTDRLSAQNAIRRYSTSSCSRSSRATTASTQHDKGDVVTPSDIMPIMCATKEVYKEQDVGNDNGDNPQSHQLIPPETETIFGIASEYFDTDIDGCLADY</sequence>
<proteinExistence type="predicted"/>
<keyword evidence="3" id="KW-1185">Reference proteome</keyword>
<feature type="compositionally biased region" description="Polar residues" evidence="1">
    <location>
        <begin position="1"/>
        <end position="11"/>
    </location>
</feature>
<feature type="region of interest" description="Disordered" evidence="1">
    <location>
        <begin position="297"/>
        <end position="323"/>
    </location>
</feature>
<protein>
    <submittedName>
        <fullName evidence="2">Uncharacterized protein</fullName>
    </submittedName>
</protein>
<organism evidence="2 3">
    <name type="scientific">Blastomyces silverae</name>
    <dbReference type="NCBI Taxonomy" id="2060906"/>
    <lineage>
        <taxon>Eukaryota</taxon>
        <taxon>Fungi</taxon>
        <taxon>Dikarya</taxon>
        <taxon>Ascomycota</taxon>
        <taxon>Pezizomycotina</taxon>
        <taxon>Eurotiomycetes</taxon>
        <taxon>Eurotiomycetidae</taxon>
        <taxon>Onygenales</taxon>
        <taxon>Ajellomycetaceae</taxon>
        <taxon>Blastomyces</taxon>
    </lineage>
</organism>
<feature type="compositionally biased region" description="Low complexity" evidence="1">
    <location>
        <begin position="297"/>
        <end position="313"/>
    </location>
</feature>
<dbReference type="Proteomes" id="UP000053573">
    <property type="component" value="Unassembled WGS sequence"/>
</dbReference>
<evidence type="ECO:0000256" key="1">
    <source>
        <dbReference type="SAM" id="MobiDB-lite"/>
    </source>
</evidence>
<reference evidence="3" key="1">
    <citation type="journal article" date="2015" name="PLoS Genet.">
        <title>The dynamic genome and transcriptome of the human fungal pathogen Blastomyces and close relative Emmonsia.</title>
        <authorList>
            <person name="Munoz J.F."/>
            <person name="Gauthier G.M."/>
            <person name="Desjardins C.A."/>
            <person name="Gallo J.E."/>
            <person name="Holder J."/>
            <person name="Sullivan T.D."/>
            <person name="Marty A.J."/>
            <person name="Carmen J.C."/>
            <person name="Chen Z."/>
            <person name="Ding L."/>
            <person name="Gujja S."/>
            <person name="Magrini V."/>
            <person name="Misas E."/>
            <person name="Mitreva M."/>
            <person name="Priest M."/>
            <person name="Saif S."/>
            <person name="Whiston E.A."/>
            <person name="Young S."/>
            <person name="Zeng Q."/>
            <person name="Goldman W.E."/>
            <person name="Mardis E.R."/>
            <person name="Taylor J.W."/>
            <person name="McEwen J.G."/>
            <person name="Clay O.K."/>
            <person name="Klein B.S."/>
            <person name="Cuomo C.A."/>
        </authorList>
    </citation>
    <scope>NUCLEOTIDE SEQUENCE [LARGE SCALE GENOMIC DNA]</scope>
    <source>
        <strain evidence="3">UAMH 139</strain>
    </source>
</reference>
<dbReference type="EMBL" id="LDEV01003616">
    <property type="protein sequence ID" value="KLJ05454.1"/>
    <property type="molecule type" value="Genomic_DNA"/>
</dbReference>
<name>A0A0H1B1Z9_9EURO</name>
<dbReference type="AlphaFoldDB" id="A0A0H1B1Z9"/>
<dbReference type="OrthoDB" id="4188829at2759"/>
<comment type="caution">
    <text evidence="2">The sequence shown here is derived from an EMBL/GenBank/DDBJ whole genome shotgun (WGS) entry which is preliminary data.</text>
</comment>
<evidence type="ECO:0000313" key="3">
    <source>
        <dbReference type="Proteomes" id="UP000053573"/>
    </source>
</evidence>
<feature type="region of interest" description="Disordered" evidence="1">
    <location>
        <begin position="1"/>
        <end position="26"/>
    </location>
</feature>